<dbReference type="PANTHER" id="PTHR31573">
    <property type="entry name" value="ALPHA-KETOGLUTARATE-DEPENDENT DIOXYGENASE ALKB HOMOLOG 2"/>
    <property type="match status" value="1"/>
</dbReference>
<dbReference type="GO" id="GO:0008198">
    <property type="term" value="F:ferrous iron binding"/>
    <property type="evidence" value="ECO:0007669"/>
    <property type="project" value="TreeGrafter"/>
</dbReference>
<dbReference type="SUPFAM" id="SSF51197">
    <property type="entry name" value="Clavaminate synthase-like"/>
    <property type="match status" value="1"/>
</dbReference>
<dbReference type="Proteomes" id="UP000799441">
    <property type="component" value="Unassembled WGS sequence"/>
</dbReference>
<dbReference type="Gene3D" id="2.60.120.590">
    <property type="entry name" value="Alpha-ketoglutarate-dependent dioxygenase AlkB-like"/>
    <property type="match status" value="1"/>
</dbReference>
<dbReference type="GO" id="GO:0035516">
    <property type="term" value="F:broad specificity oxidative DNA demethylase activity"/>
    <property type="evidence" value="ECO:0007669"/>
    <property type="project" value="TreeGrafter"/>
</dbReference>
<feature type="compositionally biased region" description="Acidic residues" evidence="1">
    <location>
        <begin position="444"/>
        <end position="462"/>
    </location>
</feature>
<dbReference type="GO" id="GO:0051747">
    <property type="term" value="F:cytosine C-5 DNA demethylase activity"/>
    <property type="evidence" value="ECO:0007669"/>
    <property type="project" value="TreeGrafter"/>
</dbReference>
<dbReference type="InterPro" id="IPR037151">
    <property type="entry name" value="AlkB-like_sf"/>
</dbReference>
<name>A0A9P4QDR4_9PEZI</name>
<reference evidence="2" key="1">
    <citation type="journal article" date="2020" name="Stud. Mycol.">
        <title>101 Dothideomycetes genomes: a test case for predicting lifestyles and emergence of pathogens.</title>
        <authorList>
            <person name="Haridas S."/>
            <person name="Albert R."/>
            <person name="Binder M."/>
            <person name="Bloem J."/>
            <person name="Labutti K."/>
            <person name="Salamov A."/>
            <person name="Andreopoulos B."/>
            <person name="Baker S."/>
            <person name="Barry K."/>
            <person name="Bills G."/>
            <person name="Bluhm B."/>
            <person name="Cannon C."/>
            <person name="Castanera R."/>
            <person name="Culley D."/>
            <person name="Daum C."/>
            <person name="Ezra D."/>
            <person name="Gonzalez J."/>
            <person name="Henrissat B."/>
            <person name="Kuo A."/>
            <person name="Liang C."/>
            <person name="Lipzen A."/>
            <person name="Lutzoni F."/>
            <person name="Magnuson J."/>
            <person name="Mondo S."/>
            <person name="Nolan M."/>
            <person name="Ohm R."/>
            <person name="Pangilinan J."/>
            <person name="Park H.-J."/>
            <person name="Ramirez L."/>
            <person name="Alfaro M."/>
            <person name="Sun H."/>
            <person name="Tritt A."/>
            <person name="Yoshinaga Y."/>
            <person name="Zwiers L.-H."/>
            <person name="Turgeon B."/>
            <person name="Goodwin S."/>
            <person name="Spatafora J."/>
            <person name="Crous P."/>
            <person name="Grigoriev I."/>
        </authorList>
    </citation>
    <scope>NUCLEOTIDE SEQUENCE</scope>
    <source>
        <strain evidence="2">CBS 116435</strain>
    </source>
</reference>
<dbReference type="PANTHER" id="PTHR31573:SF4">
    <property type="entry name" value="FE2OG DIOXYGENASE DOMAIN-CONTAINING PROTEIN"/>
    <property type="match status" value="1"/>
</dbReference>
<dbReference type="OrthoDB" id="2163491at2759"/>
<dbReference type="AlphaFoldDB" id="A0A9P4QDR4"/>
<evidence type="ECO:0000313" key="2">
    <source>
        <dbReference type="EMBL" id="KAF2725373.1"/>
    </source>
</evidence>
<organism evidence="2 3">
    <name type="scientific">Polychaeton citri CBS 116435</name>
    <dbReference type="NCBI Taxonomy" id="1314669"/>
    <lineage>
        <taxon>Eukaryota</taxon>
        <taxon>Fungi</taxon>
        <taxon>Dikarya</taxon>
        <taxon>Ascomycota</taxon>
        <taxon>Pezizomycotina</taxon>
        <taxon>Dothideomycetes</taxon>
        <taxon>Dothideomycetidae</taxon>
        <taxon>Capnodiales</taxon>
        <taxon>Capnodiaceae</taxon>
        <taxon>Polychaeton</taxon>
    </lineage>
</organism>
<dbReference type="EMBL" id="MU003768">
    <property type="protein sequence ID" value="KAF2725373.1"/>
    <property type="molecule type" value="Genomic_DNA"/>
</dbReference>
<evidence type="ECO:0000256" key="1">
    <source>
        <dbReference type="SAM" id="MobiDB-lite"/>
    </source>
</evidence>
<accession>A0A9P4QDR4</accession>
<proteinExistence type="predicted"/>
<keyword evidence="3" id="KW-1185">Reference proteome</keyword>
<evidence type="ECO:0008006" key="4">
    <source>
        <dbReference type="Google" id="ProtNLM"/>
    </source>
</evidence>
<sequence length="722" mass="81620">MHREPPGSKPEPVGKPLVWADTRQALTETLSYFKKPQGGCYSKDGHIYGFLLDGVSRSREYMSADVVISRQGGGMGPDGKIFAQTKDHHISDAQATSFQNNIVNQNPVVLIVGKRNTAMHIAVPHTFCVLDFYKPMAIWTEKTQGAGKKVKNTVKYRFERLRGNGDVPWHAVKDSPGDIDSTIAGSLAQASCISCHNSYPQVYLCRWMCLNGDCDKFWKVSDDQDAPTHQLLYNPAFLLDRTPWPRELPSWPLRPALPDTGKVIGDNLLYVNSRGLCCPRCGRCTQRYKFSGWVCDNPDCVFPGVSPQWSVLKAPQLHRPWDIVGDGIPHTRNKHRADRGVTMAVEYRGDWKISRYRFDGVNGQLLHVSPTRRLNSVPGGADDMLAELQRASFMEQNAISLERRRFKGNKGSGKTIGIKTPQKTPQKSSSKDSPLLVKSGSDNNEPEEDSPELNVADDDDQMDVEDGDFMGAFSINYGWPYKFIATGASESFDDAPRAIRASRSMLQWAAQEFLGPAVDGHDDFNEELVFTYMQDQKLGYHDDGEYGLGPRIGTMTLGGPAQMNIRLKMKHFAGCSKETKIFTYERPLPKCYYAHDRDKSGWYQRSYEQRVAGFEELEKLKSTNPQKFKIRSREIPQEIGMHLHCRRYADDIVNLTLRHGDIIFMEGYDIQKYFEHGVQAEGFLRYALTCRKVLPAHLELKDHPKYEVGPDDYGYIGPVFDD</sequence>
<comment type="caution">
    <text evidence="2">The sequence shown here is derived from an EMBL/GenBank/DDBJ whole genome shotgun (WGS) entry which is preliminary data.</text>
</comment>
<feature type="compositionally biased region" description="Polar residues" evidence="1">
    <location>
        <begin position="421"/>
        <end position="432"/>
    </location>
</feature>
<protein>
    <recommendedName>
        <fullName evidence="4">Alpha-ketoglutarate-dependent dioxygenase AlkB-like domain-containing protein</fullName>
    </recommendedName>
</protein>
<dbReference type="InterPro" id="IPR032852">
    <property type="entry name" value="ALKBH2"/>
</dbReference>
<feature type="region of interest" description="Disordered" evidence="1">
    <location>
        <begin position="402"/>
        <end position="462"/>
    </location>
</feature>
<gene>
    <name evidence="2" type="ORF">K431DRAFT_261069</name>
</gene>
<dbReference type="GO" id="GO:0006307">
    <property type="term" value="P:DNA alkylation repair"/>
    <property type="evidence" value="ECO:0007669"/>
    <property type="project" value="TreeGrafter"/>
</dbReference>
<evidence type="ECO:0000313" key="3">
    <source>
        <dbReference type="Proteomes" id="UP000799441"/>
    </source>
</evidence>